<evidence type="ECO:0000256" key="5">
    <source>
        <dbReference type="ARBA" id="ARBA00023242"/>
    </source>
</evidence>
<dbReference type="Pfam" id="PF01429">
    <property type="entry name" value="MBD"/>
    <property type="match status" value="1"/>
</dbReference>
<keyword evidence="4" id="KW-0804">Transcription</keyword>
<feature type="region of interest" description="Disordered" evidence="6">
    <location>
        <begin position="1"/>
        <end position="89"/>
    </location>
</feature>
<dbReference type="GO" id="GO:0005634">
    <property type="term" value="C:nucleus"/>
    <property type="evidence" value="ECO:0007669"/>
    <property type="project" value="UniProtKB-SubCell"/>
</dbReference>
<feature type="compositionally biased region" description="Low complexity" evidence="6">
    <location>
        <begin position="200"/>
        <end position="216"/>
    </location>
</feature>
<dbReference type="InterPro" id="IPR016177">
    <property type="entry name" value="DNA-bd_dom_sf"/>
</dbReference>
<dbReference type="SUPFAM" id="SSF54171">
    <property type="entry name" value="DNA-binding domain"/>
    <property type="match status" value="1"/>
</dbReference>
<feature type="domain" description="MBD" evidence="7">
    <location>
        <begin position="85"/>
        <end position="160"/>
    </location>
</feature>
<evidence type="ECO:0000313" key="9">
    <source>
        <dbReference type="Proteomes" id="UP000015453"/>
    </source>
</evidence>
<sequence length="216" mass="24077">MEQEIGDGRSTKNNLGTDSRGEDPLLGSGAFIDSSVSENGAREEIQAKNEEEGEGDSEKGKIAIDARPISSYPPQKTPTTKKKSLEEMAKRPSWLPEDWTMDLKIRNSGASKGHIDRYYAEPTGQRRFRSKTEVLHFLESGGQRKRKPTSEANDTTVRFQYHEIVRFEVYPAPRIRVITIRSNAVSPESKSRKKTESQSRKSSGSSVSDGKAASKK</sequence>
<dbReference type="PROSITE" id="PS50982">
    <property type="entry name" value="MBD"/>
    <property type="match status" value="1"/>
</dbReference>
<feature type="region of interest" description="Disordered" evidence="6">
    <location>
        <begin position="181"/>
        <end position="216"/>
    </location>
</feature>
<accession>S8DCA2</accession>
<name>S8DCA2_9LAMI</name>
<gene>
    <name evidence="8" type="ORF">M569_14391</name>
</gene>
<dbReference type="GO" id="GO:0003677">
    <property type="term" value="F:DNA binding"/>
    <property type="evidence" value="ECO:0007669"/>
    <property type="project" value="UniProtKB-KW"/>
</dbReference>
<protein>
    <recommendedName>
        <fullName evidence="7">MBD domain-containing protein</fullName>
    </recommendedName>
</protein>
<evidence type="ECO:0000256" key="6">
    <source>
        <dbReference type="SAM" id="MobiDB-lite"/>
    </source>
</evidence>
<organism evidence="8 9">
    <name type="scientific">Genlisea aurea</name>
    <dbReference type="NCBI Taxonomy" id="192259"/>
    <lineage>
        <taxon>Eukaryota</taxon>
        <taxon>Viridiplantae</taxon>
        <taxon>Streptophyta</taxon>
        <taxon>Embryophyta</taxon>
        <taxon>Tracheophyta</taxon>
        <taxon>Spermatophyta</taxon>
        <taxon>Magnoliopsida</taxon>
        <taxon>eudicotyledons</taxon>
        <taxon>Gunneridae</taxon>
        <taxon>Pentapetalae</taxon>
        <taxon>asterids</taxon>
        <taxon>lamiids</taxon>
        <taxon>Lamiales</taxon>
        <taxon>Lentibulariaceae</taxon>
        <taxon>Genlisea</taxon>
    </lineage>
</organism>
<dbReference type="EMBL" id="AUSU01007590">
    <property type="protein sequence ID" value="EPS60413.1"/>
    <property type="molecule type" value="Genomic_DNA"/>
</dbReference>
<evidence type="ECO:0000256" key="3">
    <source>
        <dbReference type="ARBA" id="ARBA00023125"/>
    </source>
</evidence>
<dbReference type="PANTHER" id="PTHR12396">
    <property type="entry name" value="METHYL-CPG BINDING PROTEIN, MBD"/>
    <property type="match status" value="1"/>
</dbReference>
<reference evidence="8 9" key="1">
    <citation type="journal article" date="2013" name="BMC Genomics">
        <title>The miniature genome of a carnivorous plant Genlisea aurea contains a low number of genes and short non-coding sequences.</title>
        <authorList>
            <person name="Leushkin E.V."/>
            <person name="Sutormin R.A."/>
            <person name="Nabieva E.R."/>
            <person name="Penin A.A."/>
            <person name="Kondrashov A.S."/>
            <person name="Logacheva M.D."/>
        </authorList>
    </citation>
    <scope>NUCLEOTIDE SEQUENCE [LARGE SCALE GENOMIC DNA]</scope>
</reference>
<evidence type="ECO:0000256" key="2">
    <source>
        <dbReference type="ARBA" id="ARBA00023015"/>
    </source>
</evidence>
<dbReference type="Gene3D" id="3.30.890.10">
    <property type="entry name" value="Methyl-cpg-binding Protein 2, Chain A"/>
    <property type="match status" value="1"/>
</dbReference>
<dbReference type="CDD" id="cd00122">
    <property type="entry name" value="MBD"/>
    <property type="match status" value="1"/>
</dbReference>
<comment type="caution">
    <text evidence="8">The sequence shown here is derived from an EMBL/GenBank/DDBJ whole genome shotgun (WGS) entry which is preliminary data.</text>
</comment>
<keyword evidence="3" id="KW-0238">DNA-binding</keyword>
<feature type="compositionally biased region" description="Basic and acidic residues" evidence="6">
    <location>
        <begin position="1"/>
        <end position="10"/>
    </location>
</feature>
<evidence type="ECO:0000259" key="7">
    <source>
        <dbReference type="PROSITE" id="PS50982"/>
    </source>
</evidence>
<dbReference type="AlphaFoldDB" id="S8DCA2"/>
<keyword evidence="5" id="KW-0539">Nucleus</keyword>
<dbReference type="Proteomes" id="UP000015453">
    <property type="component" value="Unassembled WGS sequence"/>
</dbReference>
<feature type="compositionally biased region" description="Basic and acidic residues" evidence="6">
    <location>
        <begin position="40"/>
        <end position="64"/>
    </location>
</feature>
<evidence type="ECO:0000256" key="1">
    <source>
        <dbReference type="ARBA" id="ARBA00004123"/>
    </source>
</evidence>
<dbReference type="PANTHER" id="PTHR12396:SF46">
    <property type="entry name" value="METHYL-CPG-BINDING DOMAIN-CONTAINING PROTEIN 6"/>
    <property type="match status" value="1"/>
</dbReference>
<feature type="non-terminal residue" evidence="8">
    <location>
        <position position="216"/>
    </location>
</feature>
<keyword evidence="9" id="KW-1185">Reference proteome</keyword>
<dbReference type="OrthoDB" id="10072024at2759"/>
<comment type="subcellular location">
    <subcellularLocation>
        <location evidence="1">Nucleus</location>
    </subcellularLocation>
</comment>
<evidence type="ECO:0000313" key="8">
    <source>
        <dbReference type="EMBL" id="EPS60413.1"/>
    </source>
</evidence>
<proteinExistence type="predicted"/>
<evidence type="ECO:0000256" key="4">
    <source>
        <dbReference type="ARBA" id="ARBA00023163"/>
    </source>
</evidence>
<keyword evidence="2" id="KW-0805">Transcription regulation</keyword>
<dbReference type="InterPro" id="IPR001739">
    <property type="entry name" value="Methyl_CpG_DNA-bd"/>
</dbReference>